<evidence type="ECO:0000256" key="4">
    <source>
        <dbReference type="ARBA" id="ARBA00023136"/>
    </source>
</evidence>
<keyword evidence="3 6" id="KW-1133">Transmembrane helix</keyword>
<evidence type="ECO:0000256" key="6">
    <source>
        <dbReference type="RuleBase" id="RU361157"/>
    </source>
</evidence>
<dbReference type="Proteomes" id="UP000291591">
    <property type="component" value="Unassembled WGS sequence"/>
</dbReference>
<feature type="transmembrane region" description="Helical" evidence="6">
    <location>
        <begin position="127"/>
        <end position="144"/>
    </location>
</feature>
<proteinExistence type="inferred from homology"/>
<evidence type="ECO:0000256" key="1">
    <source>
        <dbReference type="ARBA" id="ARBA00004141"/>
    </source>
</evidence>
<reference evidence="8 9" key="1">
    <citation type="submission" date="2019-02" db="EMBL/GenBank/DDBJ databases">
        <title>Sequencing the genomes of 1000 actinobacteria strains.</title>
        <authorList>
            <person name="Klenk H.-P."/>
        </authorList>
    </citation>
    <scope>NUCLEOTIDE SEQUENCE [LARGE SCALE GENOMIC DNA]</scope>
    <source>
        <strain evidence="8 9">DSM 45779</strain>
    </source>
</reference>
<dbReference type="GO" id="GO:0043190">
    <property type="term" value="C:ATP-binding cassette (ABC) transporter complex"/>
    <property type="evidence" value="ECO:0007669"/>
    <property type="project" value="InterPro"/>
</dbReference>
<dbReference type="PRINTS" id="PR00164">
    <property type="entry name" value="ABC2TRNSPORT"/>
</dbReference>
<keyword evidence="6" id="KW-0813">Transport</keyword>
<dbReference type="InterPro" id="IPR051784">
    <property type="entry name" value="Nod_factor_ABC_transporter"/>
</dbReference>
<organism evidence="8 9">
    <name type="scientific">Pseudonocardia sediminis</name>
    <dbReference type="NCBI Taxonomy" id="1397368"/>
    <lineage>
        <taxon>Bacteria</taxon>
        <taxon>Bacillati</taxon>
        <taxon>Actinomycetota</taxon>
        <taxon>Actinomycetes</taxon>
        <taxon>Pseudonocardiales</taxon>
        <taxon>Pseudonocardiaceae</taxon>
        <taxon>Pseudonocardia</taxon>
    </lineage>
</organism>
<dbReference type="Pfam" id="PF01061">
    <property type="entry name" value="ABC2_membrane"/>
    <property type="match status" value="1"/>
</dbReference>
<comment type="caution">
    <text evidence="8">The sequence shown here is derived from an EMBL/GenBank/DDBJ whole genome shotgun (WGS) entry which is preliminary data.</text>
</comment>
<dbReference type="OrthoDB" id="9778589at2"/>
<dbReference type="PANTHER" id="PTHR43229">
    <property type="entry name" value="NODULATION PROTEIN J"/>
    <property type="match status" value="1"/>
</dbReference>
<feature type="transmembrane region" description="Helical" evidence="6">
    <location>
        <begin position="150"/>
        <end position="171"/>
    </location>
</feature>
<keyword evidence="6" id="KW-1003">Cell membrane</keyword>
<evidence type="ECO:0000313" key="9">
    <source>
        <dbReference type="Proteomes" id="UP000291591"/>
    </source>
</evidence>
<keyword evidence="2 6" id="KW-0812">Transmembrane</keyword>
<dbReference type="GO" id="GO:0140359">
    <property type="term" value="F:ABC-type transporter activity"/>
    <property type="evidence" value="ECO:0007669"/>
    <property type="project" value="InterPro"/>
</dbReference>
<protein>
    <recommendedName>
        <fullName evidence="6">Transport permease protein</fullName>
    </recommendedName>
</protein>
<dbReference type="InterPro" id="IPR047817">
    <property type="entry name" value="ABC2_TM_bact-type"/>
</dbReference>
<comment type="subcellular location">
    <subcellularLocation>
        <location evidence="6">Cell membrane</location>
        <topology evidence="6">Multi-pass membrane protein</topology>
    </subcellularLocation>
    <subcellularLocation>
        <location evidence="1">Membrane</location>
        <topology evidence="1">Multi-pass membrane protein</topology>
    </subcellularLocation>
</comment>
<dbReference type="PROSITE" id="PS51012">
    <property type="entry name" value="ABC_TM2"/>
    <property type="match status" value="1"/>
</dbReference>
<dbReference type="EMBL" id="SHKL01000001">
    <property type="protein sequence ID" value="RZT87711.1"/>
    <property type="molecule type" value="Genomic_DNA"/>
</dbReference>
<feature type="transmembrane region" description="Helical" evidence="6">
    <location>
        <begin position="243"/>
        <end position="261"/>
    </location>
</feature>
<evidence type="ECO:0000256" key="5">
    <source>
        <dbReference type="ARBA" id="ARBA00023251"/>
    </source>
</evidence>
<feature type="domain" description="ABC transmembrane type-2" evidence="7">
    <location>
        <begin position="30"/>
        <end position="264"/>
    </location>
</feature>
<evidence type="ECO:0000256" key="2">
    <source>
        <dbReference type="ARBA" id="ARBA00022692"/>
    </source>
</evidence>
<keyword evidence="5" id="KW-0046">Antibiotic resistance</keyword>
<dbReference type="PIRSF" id="PIRSF006648">
    <property type="entry name" value="DrrB"/>
    <property type="match status" value="1"/>
</dbReference>
<keyword evidence="9" id="KW-1185">Reference proteome</keyword>
<dbReference type="InterPro" id="IPR013525">
    <property type="entry name" value="ABC2_TM"/>
</dbReference>
<dbReference type="InterPro" id="IPR000412">
    <property type="entry name" value="ABC_2_transport"/>
</dbReference>
<comment type="similarity">
    <text evidence="6">Belongs to the ABC-2 integral membrane protein family.</text>
</comment>
<dbReference type="GO" id="GO:0046677">
    <property type="term" value="P:response to antibiotic"/>
    <property type="evidence" value="ECO:0007669"/>
    <property type="project" value="UniProtKB-KW"/>
</dbReference>
<dbReference type="RefSeq" id="WP_130291822.1">
    <property type="nucleotide sequence ID" value="NZ_SHKL01000001.1"/>
</dbReference>
<feature type="transmembrane region" description="Helical" evidence="6">
    <location>
        <begin position="61"/>
        <end position="81"/>
    </location>
</feature>
<dbReference type="PANTHER" id="PTHR43229:SF2">
    <property type="entry name" value="NODULATION PROTEIN J"/>
    <property type="match status" value="1"/>
</dbReference>
<feature type="transmembrane region" description="Helical" evidence="6">
    <location>
        <begin position="183"/>
        <end position="202"/>
    </location>
</feature>
<name>A0A4Q7V2S7_PSEST</name>
<feature type="transmembrane region" description="Helical" evidence="6">
    <location>
        <begin position="101"/>
        <end position="120"/>
    </location>
</feature>
<gene>
    <name evidence="8" type="ORF">EV383_4637</name>
</gene>
<sequence length="267" mass="27802">MSTLAPPGYGRGIALVVEHFWTWYRRNWRASVVSSVLQPLLFLLAFGVGFGSLVDARAAGAVGGVSYLVWLAPALLAVSAVQSAAFESTYPVLSGFKWQRIYLAMTAGPISPGQVALGHLGWVAVKLAGTGAVFTVVVALLGGAGGPGIVVALLVAVLTGSAVAALITAFAATVQTDGGAFNAIFRFVIIPMTLFSGTFFPVDRLPGWVQPLAWVSPLWHGTELARAAAVGGTTTTVAVVGHLAYLLVLLVVGTVLAMRLFTRRLAR</sequence>
<evidence type="ECO:0000259" key="7">
    <source>
        <dbReference type="PROSITE" id="PS51012"/>
    </source>
</evidence>
<feature type="transmembrane region" description="Helical" evidence="6">
    <location>
        <begin position="36"/>
        <end position="54"/>
    </location>
</feature>
<evidence type="ECO:0000256" key="3">
    <source>
        <dbReference type="ARBA" id="ARBA00022989"/>
    </source>
</evidence>
<keyword evidence="4 6" id="KW-0472">Membrane</keyword>
<dbReference type="AlphaFoldDB" id="A0A4Q7V2S7"/>
<accession>A0A4Q7V2S7</accession>
<evidence type="ECO:0000313" key="8">
    <source>
        <dbReference type="EMBL" id="RZT87711.1"/>
    </source>
</evidence>